<organism evidence="3 4">
    <name type="scientific">Glycomyces harbinensis</name>
    <dbReference type="NCBI Taxonomy" id="58114"/>
    <lineage>
        <taxon>Bacteria</taxon>
        <taxon>Bacillati</taxon>
        <taxon>Actinomycetota</taxon>
        <taxon>Actinomycetes</taxon>
        <taxon>Glycomycetales</taxon>
        <taxon>Glycomycetaceae</taxon>
        <taxon>Glycomyces</taxon>
    </lineage>
</organism>
<dbReference type="Pfam" id="PF03795">
    <property type="entry name" value="YCII"/>
    <property type="match status" value="1"/>
</dbReference>
<comment type="similarity">
    <text evidence="1">Belongs to the YciI family.</text>
</comment>
<evidence type="ECO:0000256" key="1">
    <source>
        <dbReference type="ARBA" id="ARBA00007689"/>
    </source>
</evidence>
<dbReference type="EMBL" id="FNAD01000001">
    <property type="protein sequence ID" value="SDC93610.1"/>
    <property type="molecule type" value="Genomic_DNA"/>
</dbReference>
<proteinExistence type="inferred from homology"/>
<feature type="domain" description="YCII-related" evidence="2">
    <location>
        <begin position="1"/>
        <end position="114"/>
    </location>
</feature>
<dbReference type="AlphaFoldDB" id="A0A1G6QMI2"/>
<evidence type="ECO:0000259" key="2">
    <source>
        <dbReference type="Pfam" id="PF03795"/>
    </source>
</evidence>
<dbReference type="RefSeq" id="WP_091028472.1">
    <property type="nucleotide sequence ID" value="NZ_FNAD01000001.1"/>
</dbReference>
<evidence type="ECO:0000313" key="3">
    <source>
        <dbReference type="EMBL" id="SDC93610.1"/>
    </source>
</evidence>
<gene>
    <name evidence="3" type="ORF">SAMN05216270_1013</name>
</gene>
<dbReference type="SUPFAM" id="SSF54909">
    <property type="entry name" value="Dimeric alpha+beta barrel"/>
    <property type="match status" value="1"/>
</dbReference>
<dbReference type="STRING" id="58114.SAMN05216270_1013"/>
<dbReference type="PANTHER" id="PTHR35174">
    <property type="entry name" value="BLL7171 PROTEIN-RELATED"/>
    <property type="match status" value="1"/>
</dbReference>
<dbReference type="InterPro" id="IPR011008">
    <property type="entry name" value="Dimeric_a/b-barrel"/>
</dbReference>
<protein>
    <submittedName>
        <fullName evidence="3">Uncharacterized conserved protein</fullName>
    </submittedName>
</protein>
<sequence length="122" mass="13010">MKFLLIMNVNPKVLDALTEEEQAMIGSGHGDFMNEITASGEMISTQALSDPSASVTVKAADGVPTATDGPFVEAKEFIGGYYLVDVESKERAVELAKKIPDATIPGLGIEVRQIMFEAGSEM</sequence>
<evidence type="ECO:0000313" key="4">
    <source>
        <dbReference type="Proteomes" id="UP000198949"/>
    </source>
</evidence>
<dbReference type="InterPro" id="IPR005545">
    <property type="entry name" value="YCII"/>
</dbReference>
<keyword evidence="4" id="KW-1185">Reference proteome</keyword>
<dbReference type="Gene3D" id="3.30.70.1060">
    <property type="entry name" value="Dimeric alpha+beta barrel"/>
    <property type="match status" value="1"/>
</dbReference>
<reference evidence="4" key="1">
    <citation type="submission" date="2016-10" db="EMBL/GenBank/DDBJ databases">
        <authorList>
            <person name="Varghese N."/>
            <person name="Submissions S."/>
        </authorList>
    </citation>
    <scope>NUCLEOTIDE SEQUENCE [LARGE SCALE GENOMIC DNA]</scope>
    <source>
        <strain evidence="4">CGMCC 4.3516</strain>
    </source>
</reference>
<dbReference type="Proteomes" id="UP000198949">
    <property type="component" value="Unassembled WGS sequence"/>
</dbReference>
<dbReference type="PANTHER" id="PTHR35174:SF3">
    <property type="entry name" value="BLL7171 PROTEIN"/>
    <property type="match status" value="1"/>
</dbReference>
<accession>A0A1G6QMI2</accession>
<dbReference type="OrthoDB" id="668782at2"/>
<name>A0A1G6QMI2_9ACTN</name>